<proteinExistence type="predicted"/>
<accession>A0A193SSU8</accession>
<dbReference type="Proteomes" id="UP000239025">
    <property type="component" value="Chromosome 1"/>
</dbReference>
<keyword evidence="2" id="KW-1185">Reference proteome</keyword>
<dbReference type="EMBL" id="LT963395">
    <property type="protein sequence ID" value="SOS21870.1"/>
    <property type="molecule type" value="Genomic_DNA"/>
</dbReference>
<sequence length="217" mass="23744">MPSEKAALLPMISCAVSTVPIGADGVWRELRAPLSATSGTAAWAFNKRANVLGRVAETGRGNAHLVIRWIELAGFDGHLWTSLRTHDGCPSNPGKLIMPSRVKPRCKGTALQSVKLLRGLPLVSCSHVFAEKRFMAISYHRQRIVTLARLQKSRPHPCYGVRFFTIRVDVPGLMPSPLFGAKCASVVHAVHLCWICSKLSSSSFGRILHVSTAYHPQ</sequence>
<name>A0A193SSU8_9PSED</name>
<organism evidence="1 2">
    <name type="scientific">Pseudomonas cerasi</name>
    <dbReference type="NCBI Taxonomy" id="1583341"/>
    <lineage>
        <taxon>Bacteria</taxon>
        <taxon>Pseudomonadati</taxon>
        <taxon>Pseudomonadota</taxon>
        <taxon>Gammaproteobacteria</taxon>
        <taxon>Pseudomonadales</taxon>
        <taxon>Pseudomonadaceae</taxon>
        <taxon>Pseudomonas</taxon>
    </lineage>
</organism>
<evidence type="ECO:0000313" key="1">
    <source>
        <dbReference type="EMBL" id="SOS21870.1"/>
    </source>
</evidence>
<dbReference type="AlphaFoldDB" id="A0A193SSU8"/>
<reference evidence="2" key="1">
    <citation type="submission" date="2017-11" db="EMBL/GenBank/DDBJ databases">
        <authorList>
            <person name="Blom J."/>
        </authorList>
    </citation>
    <scope>NUCLEOTIDE SEQUENCE [LARGE SCALE GENOMIC DNA]</scope>
</reference>
<evidence type="ECO:0000313" key="2">
    <source>
        <dbReference type="Proteomes" id="UP000239025"/>
    </source>
</evidence>
<protein>
    <submittedName>
        <fullName evidence="1">Uncharacterized protein</fullName>
    </submittedName>
</protein>
<gene>
    <name evidence="1" type="ORF">PL963_03783</name>
</gene>